<dbReference type="Proteomes" id="UP000030184">
    <property type="component" value="Unassembled WGS sequence"/>
</dbReference>
<organism evidence="1 3">
    <name type="scientific">Jejuia pallidilutea</name>
    <dbReference type="NCBI Taxonomy" id="504487"/>
    <lineage>
        <taxon>Bacteria</taxon>
        <taxon>Pseudomonadati</taxon>
        <taxon>Bacteroidota</taxon>
        <taxon>Flavobacteriia</taxon>
        <taxon>Flavobacteriales</taxon>
        <taxon>Flavobacteriaceae</taxon>
        <taxon>Jejuia</taxon>
    </lineage>
</organism>
<comment type="caution">
    <text evidence="1">The sequence shown here is derived from an EMBL/GenBank/DDBJ whole genome shotgun (WGS) entry which is preliminary data.</text>
</comment>
<dbReference type="AlphaFoldDB" id="A0A090W3W1"/>
<dbReference type="EMBL" id="BBNY01000059">
    <property type="protein sequence ID" value="GAL89824.1"/>
    <property type="molecule type" value="Genomic_DNA"/>
</dbReference>
<keyword evidence="4" id="KW-1185">Reference proteome</keyword>
<sequence>MWPQSVSAKRLEENNNNVKKTTKNDLGFWKDNFSFIICCLCFSL</sequence>
<accession>A0A090W3W1</accession>
<dbReference type="EMBL" id="BBNS01000014">
    <property type="protein sequence ID" value="GAL71700.1"/>
    <property type="molecule type" value="Genomic_DNA"/>
</dbReference>
<dbReference type="Proteomes" id="UP000029646">
    <property type="component" value="Unassembled WGS sequence"/>
</dbReference>
<name>A0A090W3W1_9FLAO</name>
<gene>
    <name evidence="1" type="ORF">JCM19302_3190</name>
    <name evidence="2" type="ORF">JCM19538_1474</name>
</gene>
<reference evidence="4" key="1">
    <citation type="journal article" date="2014" name="Genome Announc.">
        <title>Draft Genome Sequence of Marine Flavobacterium Jejuia pallidilutea Strain 11shimoA1 and Pigmentation Mutants.</title>
        <authorList>
            <person name="Takatani N."/>
            <person name="Nakanishi M."/>
            <person name="Meirelles P."/>
            <person name="Mino S."/>
            <person name="Suda W."/>
            <person name="Oshima K."/>
            <person name="Hattori M."/>
            <person name="Ohkuma M."/>
            <person name="Hosokawa M."/>
            <person name="Miyashita K."/>
            <person name="Thompson F.L."/>
            <person name="Niwa A."/>
            <person name="Sawabe T."/>
            <person name="Sawabe T."/>
        </authorList>
    </citation>
    <scope>NUCLEOTIDE SEQUENCE [LARGE SCALE GENOMIC DNA]</scope>
    <source>
        <strain evidence="4">JCM 19538</strain>
    </source>
</reference>
<evidence type="ECO:0000313" key="1">
    <source>
        <dbReference type="EMBL" id="GAL71700.1"/>
    </source>
</evidence>
<evidence type="ECO:0000313" key="4">
    <source>
        <dbReference type="Proteomes" id="UP000030184"/>
    </source>
</evidence>
<evidence type="ECO:0000313" key="3">
    <source>
        <dbReference type="Proteomes" id="UP000029646"/>
    </source>
</evidence>
<protein>
    <submittedName>
        <fullName evidence="1">Uncharacterized protein</fullName>
    </submittedName>
</protein>
<proteinExistence type="predicted"/>
<evidence type="ECO:0000313" key="2">
    <source>
        <dbReference type="EMBL" id="GAL89824.1"/>
    </source>
</evidence>